<name>A0AAD7AZ75_9AGAR</name>
<dbReference type="InterPro" id="IPR032675">
    <property type="entry name" value="LRR_dom_sf"/>
</dbReference>
<dbReference type="EMBL" id="JARKIF010000006">
    <property type="protein sequence ID" value="KAJ7636534.1"/>
    <property type="molecule type" value="Genomic_DNA"/>
</dbReference>
<dbReference type="SUPFAM" id="SSF52047">
    <property type="entry name" value="RNI-like"/>
    <property type="match status" value="1"/>
</dbReference>
<evidence type="ECO:0000313" key="2">
    <source>
        <dbReference type="EMBL" id="KAJ7636534.1"/>
    </source>
</evidence>
<proteinExistence type="predicted"/>
<dbReference type="Proteomes" id="UP001221142">
    <property type="component" value="Unassembled WGS sequence"/>
</dbReference>
<dbReference type="Gene3D" id="3.80.10.10">
    <property type="entry name" value="Ribonuclease Inhibitor"/>
    <property type="match status" value="1"/>
</dbReference>
<reference evidence="1" key="1">
    <citation type="submission" date="2023-03" db="EMBL/GenBank/DDBJ databases">
        <title>Massive genome expansion in bonnet fungi (Mycena s.s.) driven by repeated elements and novel gene families across ecological guilds.</title>
        <authorList>
            <consortium name="Lawrence Berkeley National Laboratory"/>
            <person name="Harder C.B."/>
            <person name="Miyauchi S."/>
            <person name="Viragh M."/>
            <person name="Kuo A."/>
            <person name="Thoen E."/>
            <person name="Andreopoulos B."/>
            <person name="Lu D."/>
            <person name="Skrede I."/>
            <person name="Drula E."/>
            <person name="Henrissat B."/>
            <person name="Morin E."/>
            <person name="Kohler A."/>
            <person name="Barry K."/>
            <person name="LaButti K."/>
            <person name="Morin E."/>
            <person name="Salamov A."/>
            <person name="Lipzen A."/>
            <person name="Mereny Z."/>
            <person name="Hegedus B."/>
            <person name="Baldrian P."/>
            <person name="Stursova M."/>
            <person name="Weitz H."/>
            <person name="Taylor A."/>
            <person name="Grigoriev I.V."/>
            <person name="Nagy L.G."/>
            <person name="Martin F."/>
            <person name="Kauserud H."/>
        </authorList>
    </citation>
    <scope>NUCLEOTIDE SEQUENCE</scope>
    <source>
        <strain evidence="1">9284</strain>
    </source>
</reference>
<accession>A0AAD7AZ75</accession>
<keyword evidence="3" id="KW-1185">Reference proteome</keyword>
<evidence type="ECO:0008006" key="4">
    <source>
        <dbReference type="Google" id="ProtNLM"/>
    </source>
</evidence>
<protein>
    <recommendedName>
        <fullName evidence="4">F-box domain-containing protein</fullName>
    </recommendedName>
</protein>
<organism evidence="1 3">
    <name type="scientific">Roridomyces roridus</name>
    <dbReference type="NCBI Taxonomy" id="1738132"/>
    <lineage>
        <taxon>Eukaryota</taxon>
        <taxon>Fungi</taxon>
        <taxon>Dikarya</taxon>
        <taxon>Basidiomycota</taxon>
        <taxon>Agaricomycotina</taxon>
        <taxon>Agaricomycetes</taxon>
        <taxon>Agaricomycetidae</taxon>
        <taxon>Agaricales</taxon>
        <taxon>Marasmiineae</taxon>
        <taxon>Mycenaceae</taxon>
        <taxon>Roridomyces</taxon>
    </lineage>
</organism>
<evidence type="ECO:0000313" key="3">
    <source>
        <dbReference type="Proteomes" id="UP001221142"/>
    </source>
</evidence>
<comment type="caution">
    <text evidence="1">The sequence shown here is derived from an EMBL/GenBank/DDBJ whole genome shotgun (WGS) entry which is preliminary data.</text>
</comment>
<dbReference type="AlphaFoldDB" id="A0AAD7AZ75"/>
<sequence>MNADLSRIVESNVPPSESQTREMQAFLASSVSELSLLDDQIEAAAKTFSDLQQRRRMQRELVAGVKRALSKVRTCPAEILSEIFLICRDGALESPQYSIFDSRRAPLLLAHVSSRWRAVCLSNPRLWDHFHIHQPACIPPEAALWEVLLTPPPQLSLDPAFRLLMRANDRIRHAELKSYSRARDIADLWNLPRDFPLLTSFALRIAEFESALPSGVPDCPIGLGIFNTAPLLTALRICSPLSPVDLQPAAVTWSQLTALDLDLCIDLVTARSIVSACTLIQECVINFYAPPEHTQFSLPDKVVQLDHLRYLRVVCRDFDSDSLLFFDAFSLPGLECLDVETAHLSPLALPNLHRRSQFRLEDLIVTFFDPSIDIIAAFLKLTPSLKFLDITQSRLDDDIFKAFTQSANQPRRFDFVLPELQTLKLSEISVEPETLETNGVSAAKMAESFDKYSESDDLDTVDLAFPSIEDVSLTLNGDPFKKSVENRLIKASGGIFTFEREKPTT</sequence>
<gene>
    <name evidence="2" type="ORF">FB45DRAFT_1055906</name>
    <name evidence="1" type="ORF">FB45DRAFT_1069216</name>
</gene>
<dbReference type="EMBL" id="JARKIF010000072">
    <property type="protein sequence ID" value="KAJ7605548.1"/>
    <property type="molecule type" value="Genomic_DNA"/>
</dbReference>
<evidence type="ECO:0000313" key="1">
    <source>
        <dbReference type="EMBL" id="KAJ7605548.1"/>
    </source>
</evidence>